<evidence type="ECO:0000256" key="4">
    <source>
        <dbReference type="ARBA" id="ARBA00023125"/>
    </source>
</evidence>
<evidence type="ECO:0000259" key="6">
    <source>
        <dbReference type="SMART" id="SM00528"/>
    </source>
</evidence>
<comment type="similarity">
    <text evidence="2">Belongs to the histone-like protein H-NS family.</text>
</comment>
<dbReference type="GO" id="GO:0032993">
    <property type="term" value="C:protein-DNA complex"/>
    <property type="evidence" value="ECO:0007669"/>
    <property type="project" value="TreeGrafter"/>
</dbReference>
<evidence type="ECO:0000313" key="7">
    <source>
        <dbReference type="EMBL" id="PVA11147.1"/>
    </source>
</evidence>
<dbReference type="InterPro" id="IPR027444">
    <property type="entry name" value="H-NS_C_dom"/>
</dbReference>
<dbReference type="EMBL" id="QCYH01000002">
    <property type="protein sequence ID" value="PVA11147.1"/>
    <property type="molecule type" value="Genomic_DNA"/>
</dbReference>
<dbReference type="PANTHER" id="PTHR38097">
    <property type="match status" value="1"/>
</dbReference>
<gene>
    <name evidence="7" type="ORF">DC366_05145</name>
</gene>
<name>A0A2T7G9P0_9RHOB</name>
<dbReference type="RefSeq" id="WP_108691121.1">
    <property type="nucleotide sequence ID" value="NZ_QCYH01000002.1"/>
</dbReference>
<keyword evidence="8" id="KW-1185">Reference proteome</keyword>
<comment type="subcellular location">
    <subcellularLocation>
        <location evidence="1">Cytoplasm</location>
        <location evidence="1">Nucleoid</location>
    </subcellularLocation>
</comment>
<organism evidence="7 8">
    <name type="scientific">Pelagivirga sediminicola</name>
    <dbReference type="NCBI Taxonomy" id="2170575"/>
    <lineage>
        <taxon>Bacteria</taxon>
        <taxon>Pseudomonadati</taxon>
        <taxon>Pseudomonadota</taxon>
        <taxon>Alphaproteobacteria</taxon>
        <taxon>Rhodobacterales</taxon>
        <taxon>Paracoccaceae</taxon>
        <taxon>Pelagivirga</taxon>
    </lineage>
</organism>
<proteinExistence type="inferred from homology"/>
<dbReference type="SUPFAM" id="SSF81273">
    <property type="entry name" value="H-NS histone-like proteins"/>
    <property type="match status" value="1"/>
</dbReference>
<sequence length="125" mass="14052">MAKFDLKSMSMQELKSLQKKVEREMAGRDKRQRKDALSAVREKAKQLGYSLDELVGEGGRAKPAGSADKPKTTRAPAPAKYRSKDDPTLTWSGRGRPPRWIKEAQEKGVDLETLKIDQTPRARQS</sequence>
<feature type="domain" description="DNA-binding protein H-NS-like C-terminal" evidence="6">
    <location>
        <begin position="71"/>
        <end position="116"/>
    </location>
</feature>
<evidence type="ECO:0000256" key="1">
    <source>
        <dbReference type="ARBA" id="ARBA00004453"/>
    </source>
</evidence>
<keyword evidence="3" id="KW-0963">Cytoplasm</keyword>
<dbReference type="Pfam" id="PF00816">
    <property type="entry name" value="Histone_HNS"/>
    <property type="match status" value="1"/>
</dbReference>
<feature type="compositionally biased region" description="Basic and acidic residues" evidence="5">
    <location>
        <begin position="19"/>
        <end position="45"/>
    </location>
</feature>
<dbReference type="Gene3D" id="4.10.430.10">
    <property type="entry name" value="Histone-like protein H-NS, C-terminal domain"/>
    <property type="match status" value="1"/>
</dbReference>
<evidence type="ECO:0000256" key="2">
    <source>
        <dbReference type="ARBA" id="ARBA00010610"/>
    </source>
</evidence>
<protein>
    <submittedName>
        <fullName evidence="7">Transcriptional regulator</fullName>
    </submittedName>
</protein>
<keyword evidence="4" id="KW-0238">DNA-binding</keyword>
<accession>A0A2T7G9P0</accession>
<dbReference type="GO" id="GO:0001217">
    <property type="term" value="F:DNA-binding transcription repressor activity"/>
    <property type="evidence" value="ECO:0007669"/>
    <property type="project" value="TreeGrafter"/>
</dbReference>
<dbReference type="GO" id="GO:0003680">
    <property type="term" value="F:minor groove of adenine-thymine-rich DNA binding"/>
    <property type="evidence" value="ECO:0007669"/>
    <property type="project" value="TreeGrafter"/>
</dbReference>
<dbReference type="GO" id="GO:0003681">
    <property type="term" value="F:bent DNA binding"/>
    <property type="evidence" value="ECO:0007669"/>
    <property type="project" value="TreeGrafter"/>
</dbReference>
<dbReference type="GO" id="GO:0000976">
    <property type="term" value="F:transcription cis-regulatory region binding"/>
    <property type="evidence" value="ECO:0007669"/>
    <property type="project" value="TreeGrafter"/>
</dbReference>
<evidence type="ECO:0000313" key="8">
    <source>
        <dbReference type="Proteomes" id="UP000244446"/>
    </source>
</evidence>
<dbReference type="AlphaFoldDB" id="A0A2T7G9P0"/>
<dbReference type="GO" id="GO:0005829">
    <property type="term" value="C:cytosol"/>
    <property type="evidence" value="ECO:0007669"/>
    <property type="project" value="TreeGrafter"/>
</dbReference>
<comment type="caution">
    <text evidence="7">The sequence shown here is derived from an EMBL/GenBank/DDBJ whole genome shotgun (WGS) entry which is preliminary data.</text>
</comment>
<dbReference type="GO" id="GO:0009295">
    <property type="term" value="C:nucleoid"/>
    <property type="evidence" value="ECO:0007669"/>
    <property type="project" value="UniProtKB-SubCell"/>
</dbReference>
<feature type="region of interest" description="Disordered" evidence="5">
    <location>
        <begin position="1"/>
        <end position="125"/>
    </location>
</feature>
<evidence type="ECO:0000256" key="5">
    <source>
        <dbReference type="SAM" id="MobiDB-lite"/>
    </source>
</evidence>
<dbReference type="OrthoDB" id="5297879at2"/>
<reference evidence="7 8" key="1">
    <citation type="submission" date="2018-04" db="EMBL/GenBank/DDBJ databases">
        <title>Pelagivirga bohaiensis gen. nov., sp. nov., a bacterium isolated from the Bohai Sea.</title>
        <authorList>
            <person name="Ji X."/>
        </authorList>
    </citation>
    <scope>NUCLEOTIDE SEQUENCE [LARGE SCALE GENOMIC DNA]</scope>
    <source>
        <strain evidence="7 8">BH-SD19</strain>
    </source>
</reference>
<dbReference type="PANTHER" id="PTHR38097:SF2">
    <property type="entry name" value="DNA-BINDING PROTEIN STPA"/>
    <property type="match status" value="1"/>
</dbReference>
<evidence type="ECO:0000256" key="3">
    <source>
        <dbReference type="ARBA" id="ARBA00022490"/>
    </source>
</evidence>
<dbReference type="SMART" id="SM00528">
    <property type="entry name" value="HNS"/>
    <property type="match status" value="1"/>
</dbReference>
<dbReference type="Proteomes" id="UP000244446">
    <property type="component" value="Unassembled WGS sequence"/>
</dbReference>
<dbReference type="InterPro" id="IPR037150">
    <property type="entry name" value="H-NS_C_dom_sf"/>
</dbReference>
<feature type="compositionally biased region" description="Basic and acidic residues" evidence="5">
    <location>
        <begin position="100"/>
        <end position="125"/>
    </location>
</feature>